<dbReference type="EMBL" id="KB201656">
    <property type="protein sequence ID" value="ESO95500.1"/>
    <property type="molecule type" value="Genomic_DNA"/>
</dbReference>
<feature type="transmembrane region" description="Helical" evidence="9">
    <location>
        <begin position="391"/>
        <end position="413"/>
    </location>
</feature>
<dbReference type="InterPro" id="IPR050352">
    <property type="entry name" value="ABCG_transporters"/>
</dbReference>
<dbReference type="InterPro" id="IPR003593">
    <property type="entry name" value="AAA+_ATPase"/>
</dbReference>
<keyword evidence="3" id="KW-0813">Transport</keyword>
<dbReference type="AlphaFoldDB" id="V4AL64"/>
<evidence type="ECO:0000256" key="5">
    <source>
        <dbReference type="ARBA" id="ARBA00022741"/>
    </source>
</evidence>
<evidence type="ECO:0000256" key="9">
    <source>
        <dbReference type="SAM" id="Phobius"/>
    </source>
</evidence>
<dbReference type="GO" id="GO:0140359">
    <property type="term" value="F:ABC-type transporter activity"/>
    <property type="evidence" value="ECO:0007669"/>
    <property type="project" value="InterPro"/>
</dbReference>
<comment type="similarity">
    <text evidence="2">Belongs to the ABC transporter superfamily. ABCG family. Eye pigment precursor importer (TC 3.A.1.204) subfamily.</text>
</comment>
<dbReference type="CTD" id="20231434"/>
<evidence type="ECO:0000256" key="1">
    <source>
        <dbReference type="ARBA" id="ARBA00004141"/>
    </source>
</evidence>
<feature type="transmembrane region" description="Helical" evidence="9">
    <location>
        <begin position="442"/>
        <end position="462"/>
    </location>
</feature>
<dbReference type="GO" id="GO:0016887">
    <property type="term" value="F:ATP hydrolysis activity"/>
    <property type="evidence" value="ECO:0007669"/>
    <property type="project" value="InterPro"/>
</dbReference>
<keyword evidence="8 9" id="KW-0472">Membrane</keyword>
<dbReference type="Pfam" id="PF00005">
    <property type="entry name" value="ABC_tran"/>
    <property type="match status" value="1"/>
</dbReference>
<keyword evidence="6" id="KW-0067">ATP-binding</keyword>
<evidence type="ECO:0000256" key="3">
    <source>
        <dbReference type="ARBA" id="ARBA00022448"/>
    </source>
</evidence>
<protein>
    <recommendedName>
        <fullName evidence="10">ABC transporter domain-containing protein</fullName>
    </recommendedName>
</protein>
<evidence type="ECO:0000313" key="11">
    <source>
        <dbReference type="EMBL" id="ESO95500.1"/>
    </source>
</evidence>
<dbReference type="InterPro" id="IPR027417">
    <property type="entry name" value="P-loop_NTPase"/>
</dbReference>
<dbReference type="FunFam" id="3.40.50.300:FF:001276">
    <property type="entry name" value="Uncharacterized protein, isoform A"/>
    <property type="match status" value="1"/>
</dbReference>
<dbReference type="SUPFAM" id="SSF52540">
    <property type="entry name" value="P-loop containing nucleoside triphosphate hydrolases"/>
    <property type="match status" value="1"/>
</dbReference>
<dbReference type="InterPro" id="IPR043926">
    <property type="entry name" value="ABCG_dom"/>
</dbReference>
<evidence type="ECO:0000256" key="7">
    <source>
        <dbReference type="ARBA" id="ARBA00022989"/>
    </source>
</evidence>
<feature type="transmembrane region" description="Helical" evidence="9">
    <location>
        <begin position="498"/>
        <end position="518"/>
    </location>
</feature>
<dbReference type="Gene3D" id="3.40.50.300">
    <property type="entry name" value="P-loop containing nucleotide triphosphate hydrolases"/>
    <property type="match status" value="1"/>
</dbReference>
<name>V4AL64_LOTGI</name>
<evidence type="ECO:0000256" key="2">
    <source>
        <dbReference type="ARBA" id="ARBA00005814"/>
    </source>
</evidence>
<evidence type="ECO:0000256" key="8">
    <source>
        <dbReference type="ARBA" id="ARBA00023136"/>
    </source>
</evidence>
<feature type="domain" description="ABC transporter" evidence="10">
    <location>
        <begin position="11"/>
        <end position="248"/>
    </location>
</feature>
<evidence type="ECO:0000259" key="10">
    <source>
        <dbReference type="PROSITE" id="PS50893"/>
    </source>
</evidence>
<gene>
    <name evidence="11" type="ORF">LOTGIDRAFT_116996</name>
</gene>
<dbReference type="Proteomes" id="UP000030746">
    <property type="component" value="Unassembled WGS sequence"/>
</dbReference>
<dbReference type="GO" id="GO:0005886">
    <property type="term" value="C:plasma membrane"/>
    <property type="evidence" value="ECO:0007669"/>
    <property type="project" value="TreeGrafter"/>
</dbReference>
<accession>V4AL64</accession>
<dbReference type="OrthoDB" id="66620at2759"/>
<dbReference type="InterPro" id="IPR003439">
    <property type="entry name" value="ABC_transporter-like_ATP-bd"/>
</dbReference>
<keyword evidence="5" id="KW-0547">Nucleotide-binding</keyword>
<dbReference type="Pfam" id="PF19055">
    <property type="entry name" value="ABC2_membrane_7"/>
    <property type="match status" value="1"/>
</dbReference>
<keyword evidence="12" id="KW-1185">Reference proteome</keyword>
<dbReference type="InterPro" id="IPR017871">
    <property type="entry name" value="ABC_transporter-like_CS"/>
</dbReference>
<feature type="transmembrane region" description="Helical" evidence="9">
    <location>
        <begin position="360"/>
        <end position="379"/>
    </location>
</feature>
<evidence type="ECO:0000256" key="6">
    <source>
        <dbReference type="ARBA" id="ARBA00022840"/>
    </source>
</evidence>
<proteinExistence type="inferred from homology"/>
<dbReference type="RefSeq" id="XP_009054004.1">
    <property type="nucleotide sequence ID" value="XM_009055756.1"/>
</dbReference>
<feature type="transmembrane region" description="Helical" evidence="9">
    <location>
        <begin position="468"/>
        <end position="491"/>
    </location>
</feature>
<dbReference type="GeneID" id="20231434"/>
<dbReference type="PROSITE" id="PS50893">
    <property type="entry name" value="ABC_TRANSPORTER_2"/>
    <property type="match status" value="1"/>
</dbReference>
<evidence type="ECO:0000313" key="12">
    <source>
        <dbReference type="Proteomes" id="UP000030746"/>
    </source>
</evidence>
<organism evidence="11 12">
    <name type="scientific">Lottia gigantea</name>
    <name type="common">Giant owl limpet</name>
    <dbReference type="NCBI Taxonomy" id="225164"/>
    <lineage>
        <taxon>Eukaryota</taxon>
        <taxon>Metazoa</taxon>
        <taxon>Spiralia</taxon>
        <taxon>Lophotrochozoa</taxon>
        <taxon>Mollusca</taxon>
        <taxon>Gastropoda</taxon>
        <taxon>Patellogastropoda</taxon>
        <taxon>Lottioidea</taxon>
        <taxon>Lottiidae</taxon>
        <taxon>Lottia</taxon>
    </lineage>
</organism>
<dbReference type="PANTHER" id="PTHR48041:SF63">
    <property type="entry name" value="EARLY GENE AT 23, ISOFORM C"/>
    <property type="match status" value="1"/>
</dbReference>
<dbReference type="STRING" id="225164.V4AL64"/>
<dbReference type="PROSITE" id="PS00211">
    <property type="entry name" value="ABC_TRANSPORTER_1"/>
    <property type="match status" value="1"/>
</dbReference>
<dbReference type="PANTHER" id="PTHR48041">
    <property type="entry name" value="ABC TRANSPORTER G FAMILY MEMBER 28"/>
    <property type="match status" value="1"/>
</dbReference>
<keyword evidence="7 9" id="KW-1133">Transmembrane helix</keyword>
<keyword evidence="4 9" id="KW-0812">Transmembrane</keyword>
<dbReference type="InterPro" id="IPR013525">
    <property type="entry name" value="ABC2_TM"/>
</dbReference>
<dbReference type="KEGG" id="lgi:LOTGIDRAFT_116996"/>
<dbReference type="GO" id="GO:0005524">
    <property type="term" value="F:ATP binding"/>
    <property type="evidence" value="ECO:0007669"/>
    <property type="project" value="UniProtKB-KW"/>
</dbReference>
<dbReference type="SMART" id="SM00382">
    <property type="entry name" value="AAA"/>
    <property type="match status" value="1"/>
</dbReference>
<dbReference type="HOGENOM" id="CLU_000604_57_10_1"/>
<reference evidence="11 12" key="1">
    <citation type="journal article" date="2013" name="Nature">
        <title>Insights into bilaterian evolution from three spiralian genomes.</title>
        <authorList>
            <person name="Simakov O."/>
            <person name="Marletaz F."/>
            <person name="Cho S.J."/>
            <person name="Edsinger-Gonzales E."/>
            <person name="Havlak P."/>
            <person name="Hellsten U."/>
            <person name="Kuo D.H."/>
            <person name="Larsson T."/>
            <person name="Lv J."/>
            <person name="Arendt D."/>
            <person name="Savage R."/>
            <person name="Osoegawa K."/>
            <person name="de Jong P."/>
            <person name="Grimwood J."/>
            <person name="Chapman J.A."/>
            <person name="Shapiro H."/>
            <person name="Aerts A."/>
            <person name="Otillar R.P."/>
            <person name="Terry A.Y."/>
            <person name="Boore J.L."/>
            <person name="Grigoriev I.V."/>
            <person name="Lindberg D.R."/>
            <person name="Seaver E.C."/>
            <person name="Weisblat D.A."/>
            <person name="Putnam N.H."/>
            <person name="Rokhsar D.S."/>
        </authorList>
    </citation>
    <scope>NUCLEOTIDE SEQUENCE [LARGE SCALE GENOMIC DNA]</scope>
</reference>
<sequence length="553" mass="62892">MHKAKSPDNKLVFQDINVSINKTVILQNVSGVVHSKEVLAVMGPSGSGKTTLLNTIAGRTGAKSGDIELNGHRLNKRLRRKMAYVLQEDLFYTNLTLWETLYFTAMLNLPDKIPRFEKLHRIDEIIEALDLEKCRKTMIGGMFEHGLSGGEKKRLSIGCELLTNPHVMLLDEPTSGLDSSTAYSLMVQMTDYAQKANKAIIVTIHQPSSQIYHLFSNLLLLTDGQVAYNGSPHDALEFFKNIDLVCDEHYNPADFMCKYLILKSNTYVNQIKHSGQLNQKHRSVNSNTQSSQHKHSKTVCCNFLNFYLISKIHSDSNMSHSYTNFKTCFYSWKPNMLFQKFLVRDILKVKESKSRFLSKYAVTMNLILSLACGLMWFQVDRTYSTIRDRMGFVFFVVVFWAFTPITDAILCFPKERTIMMKERAAGSYRLLAYYLAKSCSELPLMTIMPVAFVTISYWMAGFKGVPEFFATAAIVLVSSLVAQGMGFVIGASFRNFQTAMTTSTTLMLCSLIFGGYYSQKFPSWLSWLKYFSFLHYPFAAITILEMSDTENIM</sequence>
<evidence type="ECO:0000256" key="4">
    <source>
        <dbReference type="ARBA" id="ARBA00022692"/>
    </source>
</evidence>
<comment type="subcellular location">
    <subcellularLocation>
        <location evidence="1">Membrane</location>
        <topology evidence="1">Multi-pass membrane protein</topology>
    </subcellularLocation>
</comment>
<dbReference type="Pfam" id="PF01061">
    <property type="entry name" value="ABC2_membrane"/>
    <property type="match status" value="1"/>
</dbReference>
<dbReference type="OMA" id="IAITYWM"/>